<gene>
    <name evidence="3" type="ORF">JKP88DRAFT_268190</name>
</gene>
<dbReference type="PROSITE" id="PS51257">
    <property type="entry name" value="PROKAR_LIPOPROTEIN"/>
    <property type="match status" value="1"/>
</dbReference>
<feature type="compositionally biased region" description="Basic and acidic residues" evidence="1">
    <location>
        <begin position="65"/>
        <end position="121"/>
    </location>
</feature>
<dbReference type="EMBL" id="JAFCMP010000119">
    <property type="protein sequence ID" value="KAG5185844.1"/>
    <property type="molecule type" value="Genomic_DNA"/>
</dbReference>
<feature type="region of interest" description="Disordered" evidence="1">
    <location>
        <begin position="64"/>
        <end position="152"/>
    </location>
</feature>
<dbReference type="Proteomes" id="UP000664859">
    <property type="component" value="Unassembled WGS sequence"/>
</dbReference>
<feature type="signal peptide" evidence="2">
    <location>
        <begin position="1"/>
        <end position="20"/>
    </location>
</feature>
<name>A0A836CHL0_9STRA</name>
<reference evidence="3" key="1">
    <citation type="submission" date="2021-02" db="EMBL/GenBank/DDBJ databases">
        <title>First Annotated Genome of the Yellow-green Alga Tribonema minus.</title>
        <authorList>
            <person name="Mahan K.M."/>
        </authorList>
    </citation>
    <scope>NUCLEOTIDE SEQUENCE</scope>
    <source>
        <strain evidence="3">UTEX B ZZ1240</strain>
    </source>
</reference>
<keyword evidence="2" id="KW-0732">Signal</keyword>
<dbReference type="AlphaFoldDB" id="A0A836CHL0"/>
<proteinExistence type="predicted"/>
<evidence type="ECO:0000313" key="3">
    <source>
        <dbReference type="EMBL" id="KAG5185844.1"/>
    </source>
</evidence>
<accession>A0A836CHL0</accession>
<organism evidence="3 4">
    <name type="scientific">Tribonema minus</name>
    <dbReference type="NCBI Taxonomy" id="303371"/>
    <lineage>
        <taxon>Eukaryota</taxon>
        <taxon>Sar</taxon>
        <taxon>Stramenopiles</taxon>
        <taxon>Ochrophyta</taxon>
        <taxon>PX clade</taxon>
        <taxon>Xanthophyceae</taxon>
        <taxon>Tribonematales</taxon>
        <taxon>Tribonemataceae</taxon>
        <taxon>Tribonema</taxon>
    </lineage>
</organism>
<sequence>MKIFVVAVLLALGACPAVEARSSFTLKSLFAGGDRPTGGPTCIANPAFSCLTCHQLAFVPSPLDRALREAGEPPHGDDNNAGDDKGGHDGGDGRALREANEPPRGGDDKGGHHDRALREANEPPSGGDDNNAGDNKGGHNGGGGGDDDRRTM</sequence>
<evidence type="ECO:0000256" key="1">
    <source>
        <dbReference type="SAM" id="MobiDB-lite"/>
    </source>
</evidence>
<keyword evidence="4" id="KW-1185">Reference proteome</keyword>
<protein>
    <submittedName>
        <fullName evidence="3">Uncharacterized protein</fullName>
    </submittedName>
</protein>
<feature type="chain" id="PRO_5032966810" evidence="2">
    <location>
        <begin position="21"/>
        <end position="152"/>
    </location>
</feature>
<comment type="caution">
    <text evidence="3">The sequence shown here is derived from an EMBL/GenBank/DDBJ whole genome shotgun (WGS) entry which is preliminary data.</text>
</comment>
<evidence type="ECO:0000313" key="4">
    <source>
        <dbReference type="Proteomes" id="UP000664859"/>
    </source>
</evidence>
<evidence type="ECO:0000256" key="2">
    <source>
        <dbReference type="SAM" id="SignalP"/>
    </source>
</evidence>